<protein>
    <submittedName>
        <fullName evidence="4">Nitroreductase</fullName>
    </submittedName>
</protein>
<accession>A0A1G7LJ19</accession>
<dbReference type="GO" id="GO:0016491">
    <property type="term" value="F:oxidoreductase activity"/>
    <property type="evidence" value="ECO:0007669"/>
    <property type="project" value="UniProtKB-KW"/>
</dbReference>
<dbReference type="Proteomes" id="UP000198994">
    <property type="component" value="Unassembled WGS sequence"/>
</dbReference>
<dbReference type="SUPFAM" id="SSF55469">
    <property type="entry name" value="FMN-dependent nitroreductase-like"/>
    <property type="match status" value="1"/>
</dbReference>
<name>A0A1G7LJ19_9RHOB</name>
<sequence>MTRPAPKAEAGRAVSTPAGPLARLWQALRRESRFWRGVIYDARRFRRHAWLHRARSEASRDARMLADAHFLEYGMALRAAQPGFGRARAVRLAGDLQGGGQATDAGGIGRDTLRVWTDFNAGDVPDAVAHLLGDQGTHEPTGPAGVTHLNPAEIARDTAFDYLAFARSRHSLRRFGADPVPQDKIRRAAEAAQYTPSSCNRQTCHLHVWTERALIDRVRAHQAGNRTFGHELGGIAVITSDLRHWEHSGERYQAWIDGGLFAMSFVHALHAEGLGTCMLNWSVDVATDKALRRTICLDDAHAVIVLVGFGTLAEDLTVCASTRLPIETVLSMNPPLA</sequence>
<dbReference type="InterPro" id="IPR000415">
    <property type="entry name" value="Nitroreductase-like"/>
</dbReference>
<keyword evidence="2" id="KW-0560">Oxidoreductase</keyword>
<dbReference type="InterPro" id="IPR029479">
    <property type="entry name" value="Nitroreductase"/>
</dbReference>
<dbReference type="PANTHER" id="PTHR43673:SF10">
    <property type="entry name" value="NADH DEHYDROGENASE_NAD(P)H NITROREDUCTASE XCC3605-RELATED"/>
    <property type="match status" value="1"/>
</dbReference>
<gene>
    <name evidence="4" type="ORF">SAMN04488105_12430</name>
</gene>
<evidence type="ECO:0000256" key="1">
    <source>
        <dbReference type="ARBA" id="ARBA00007118"/>
    </source>
</evidence>
<dbReference type="STRING" id="282683.SAMN04488105_12430"/>
<evidence type="ECO:0000259" key="3">
    <source>
        <dbReference type="Pfam" id="PF00881"/>
    </source>
</evidence>
<keyword evidence="5" id="KW-1185">Reference proteome</keyword>
<comment type="similarity">
    <text evidence="1">Belongs to the nitroreductase family.</text>
</comment>
<proteinExistence type="inferred from homology"/>
<feature type="domain" description="Nitroreductase" evidence="3">
    <location>
        <begin position="166"/>
        <end position="310"/>
    </location>
</feature>
<dbReference type="OrthoDB" id="9802510at2"/>
<evidence type="ECO:0000256" key="2">
    <source>
        <dbReference type="ARBA" id="ARBA00023002"/>
    </source>
</evidence>
<dbReference type="AlphaFoldDB" id="A0A1G7LJ19"/>
<dbReference type="EMBL" id="FNAV01000024">
    <property type="protein sequence ID" value="SDF49354.1"/>
    <property type="molecule type" value="Genomic_DNA"/>
</dbReference>
<dbReference type="PANTHER" id="PTHR43673">
    <property type="entry name" value="NAD(P)H NITROREDUCTASE YDGI-RELATED"/>
    <property type="match status" value="1"/>
</dbReference>
<evidence type="ECO:0000313" key="4">
    <source>
        <dbReference type="EMBL" id="SDF49354.1"/>
    </source>
</evidence>
<organism evidence="4 5">
    <name type="scientific">Salipiger thiooxidans</name>
    <dbReference type="NCBI Taxonomy" id="282683"/>
    <lineage>
        <taxon>Bacteria</taxon>
        <taxon>Pseudomonadati</taxon>
        <taxon>Pseudomonadota</taxon>
        <taxon>Alphaproteobacteria</taxon>
        <taxon>Rhodobacterales</taxon>
        <taxon>Roseobacteraceae</taxon>
        <taxon>Salipiger</taxon>
    </lineage>
</organism>
<reference evidence="5" key="1">
    <citation type="submission" date="2016-10" db="EMBL/GenBank/DDBJ databases">
        <authorList>
            <person name="Varghese N."/>
            <person name="Submissions S."/>
        </authorList>
    </citation>
    <scope>NUCLEOTIDE SEQUENCE [LARGE SCALE GENOMIC DNA]</scope>
    <source>
        <strain evidence="5">DSM 10146</strain>
    </source>
</reference>
<evidence type="ECO:0000313" key="5">
    <source>
        <dbReference type="Proteomes" id="UP000198994"/>
    </source>
</evidence>
<dbReference type="Pfam" id="PF00881">
    <property type="entry name" value="Nitroreductase"/>
    <property type="match status" value="1"/>
</dbReference>
<dbReference type="RefSeq" id="WP_089963663.1">
    <property type="nucleotide sequence ID" value="NZ_FNAV01000024.1"/>
</dbReference>
<dbReference type="Gene3D" id="3.40.109.10">
    <property type="entry name" value="NADH Oxidase"/>
    <property type="match status" value="1"/>
</dbReference>